<organism evidence="2 3">
    <name type="scientific">Pelagerythrobacter aerophilus</name>
    <dbReference type="NCBI Taxonomy" id="2306995"/>
    <lineage>
        <taxon>Bacteria</taxon>
        <taxon>Pseudomonadati</taxon>
        <taxon>Pseudomonadota</taxon>
        <taxon>Alphaproteobacteria</taxon>
        <taxon>Sphingomonadales</taxon>
        <taxon>Erythrobacteraceae</taxon>
        <taxon>Pelagerythrobacter</taxon>
    </lineage>
</organism>
<dbReference type="Pfam" id="PF05834">
    <property type="entry name" value="Lycopene_cycl"/>
    <property type="match status" value="1"/>
</dbReference>
<evidence type="ECO:0000313" key="3">
    <source>
        <dbReference type="Proteomes" id="UP000285092"/>
    </source>
</evidence>
<evidence type="ECO:0000256" key="1">
    <source>
        <dbReference type="ARBA" id="ARBA00006599"/>
    </source>
</evidence>
<dbReference type="GO" id="GO:0045436">
    <property type="term" value="F:lycopene beta cyclase activity"/>
    <property type="evidence" value="ECO:0007669"/>
    <property type="project" value="InterPro"/>
</dbReference>
<dbReference type="InterPro" id="IPR036188">
    <property type="entry name" value="FAD/NAD-bd_sf"/>
</dbReference>
<comment type="similarity">
    <text evidence="1">Belongs to the lycopene cyclase family.</text>
</comment>
<evidence type="ECO:0000313" key="2">
    <source>
        <dbReference type="EMBL" id="RIV77086.1"/>
    </source>
</evidence>
<dbReference type="NCBIfam" id="TIGR01790">
    <property type="entry name" value="carotene-cycl"/>
    <property type="match status" value="1"/>
</dbReference>
<accession>A0A418NGH4</accession>
<dbReference type="NCBIfam" id="TIGR01789">
    <property type="entry name" value="lycopene_cycl"/>
    <property type="match status" value="1"/>
</dbReference>
<gene>
    <name evidence="2" type="primary">crtY</name>
    <name evidence="2" type="ORF">D2V04_13335</name>
</gene>
<dbReference type="InterPro" id="IPR010108">
    <property type="entry name" value="Lycopene_cyclase_b/e"/>
</dbReference>
<name>A0A418NGH4_9SPHN</name>
<dbReference type="OrthoDB" id="5793379at2"/>
<dbReference type="SUPFAM" id="SSF51905">
    <property type="entry name" value="FAD/NAD(P)-binding domain"/>
    <property type="match status" value="1"/>
</dbReference>
<proteinExistence type="inferred from homology"/>
<dbReference type="GO" id="GO:0016705">
    <property type="term" value="F:oxidoreductase activity, acting on paired donors, with incorporation or reduction of molecular oxygen"/>
    <property type="evidence" value="ECO:0007669"/>
    <property type="project" value="InterPro"/>
</dbReference>
<dbReference type="InterPro" id="IPR008461">
    <property type="entry name" value="CrtY"/>
</dbReference>
<keyword evidence="3" id="KW-1185">Reference proteome</keyword>
<dbReference type="Gene3D" id="3.50.50.60">
    <property type="entry name" value="FAD/NAD(P)-binding domain"/>
    <property type="match status" value="1"/>
</dbReference>
<dbReference type="GO" id="GO:0016117">
    <property type="term" value="P:carotenoid biosynthetic process"/>
    <property type="evidence" value="ECO:0007669"/>
    <property type="project" value="InterPro"/>
</dbReference>
<dbReference type="AlphaFoldDB" id="A0A418NGH4"/>
<reference evidence="2 3" key="1">
    <citation type="submission" date="2018-08" db="EMBL/GenBank/DDBJ databases">
        <title>Altererythrobacter sp.Ery1 and Ery12, the genome sequencing of novel strains in genus Alterythrobacter.</title>
        <authorList>
            <person name="Cheng H."/>
            <person name="Wu Y.-H."/>
            <person name="Fang C."/>
            <person name="Xu X.-W."/>
        </authorList>
    </citation>
    <scope>NUCLEOTIDE SEQUENCE [LARGE SCALE GENOMIC DNA]</scope>
    <source>
        <strain evidence="2 3">Ery1</strain>
    </source>
</reference>
<dbReference type="EMBL" id="QXFK01000018">
    <property type="protein sequence ID" value="RIV77086.1"/>
    <property type="molecule type" value="Genomic_DNA"/>
</dbReference>
<comment type="caution">
    <text evidence="2">The sequence shown here is derived from an EMBL/GenBank/DDBJ whole genome shotgun (WGS) entry which is preliminary data.</text>
</comment>
<protein>
    <submittedName>
        <fullName evidence="2">Lycopene cyclase</fullName>
    </submittedName>
</protein>
<dbReference type="Proteomes" id="UP000285092">
    <property type="component" value="Unassembled WGS sequence"/>
</dbReference>
<sequence length="393" mass="42989">MSGRRVDIAVVGGGLAGGLIALALHRRAPGTPVALIEQGDTLGGNHRWSWFASDLDAEGAALLARFRTTAWDGYEVRFPAYFRTLHTRYNSLSSAEFDAGLRRELPEETVLAGRAVAALDAEGVTLADGERIAARAVIDCRGFVPSAHLQGGWQVFMGRHLRTARPHGIARPIVMDATVEQRGGYRFVYVLPLGADELFVEDTYYQDTPELDRSALSSRIDRYCLQHGFDGEILGGETGVLPVITGGDFAAWQREMAVAGIARAGARGGFVHPLTSYTLPFAVETALAAAEEARLPGDQLAALLDARARRLWRRTRFYRRLGAMLFGAARPEARYRVFEHFYRLHEGLIERFYAARSTAGDKARVLLGRPPVPVSRAIAALARRGAPLQGPPR</sequence>
<dbReference type="RefSeq" id="WP_119514163.1">
    <property type="nucleotide sequence ID" value="NZ_QXFK01000018.1"/>
</dbReference>